<evidence type="ECO:0000313" key="2">
    <source>
        <dbReference type="Proteomes" id="UP001148737"/>
    </source>
</evidence>
<evidence type="ECO:0000313" key="1">
    <source>
        <dbReference type="EMBL" id="KAJ3474712.1"/>
    </source>
</evidence>
<protein>
    <submittedName>
        <fullName evidence="1">Uncharacterized protein</fullName>
    </submittedName>
</protein>
<reference evidence="1" key="1">
    <citation type="submission" date="2022-07" db="EMBL/GenBank/DDBJ databases">
        <title>Genome Sequence of Lecanicillium saksenae.</title>
        <authorList>
            <person name="Buettner E."/>
        </authorList>
    </citation>
    <scope>NUCLEOTIDE SEQUENCE</scope>
    <source>
        <strain evidence="1">VT-O1</strain>
    </source>
</reference>
<proteinExistence type="predicted"/>
<dbReference type="Proteomes" id="UP001148737">
    <property type="component" value="Unassembled WGS sequence"/>
</dbReference>
<comment type="caution">
    <text evidence="1">The sequence shown here is derived from an EMBL/GenBank/DDBJ whole genome shotgun (WGS) entry which is preliminary data.</text>
</comment>
<sequence length="342" mass="37911">MDAASTCCCSTFGLGGDATPLPHLAANVSPTQTAFLLQTYKERVDPFIKVLAEDSLKWLCNSWRTPLADLSLAQVALRASVLFAAIASLTASEVRDAFGRRKDTLLIEMRTNAERSLANAKYLSTQDLAALEALVIYASTLPYANMQDMAGPVAASTVQVAVQHGLHIESKRQKHQDKYIRGLIWLQICFLSSRFQAADAAVSTWPLGSGHVTECCERLYPSDKDQSLLLYTRHSIWYLSRQLRETRRKGVTADAKSLVEATKTEVEREHERQLLLSKTPFAEFVQKLAQLFFSKIEHALLVQQWQLANSGILSGPQAAPPTAATLCDASMTMLEAWYCRRG</sequence>
<organism evidence="1 2">
    <name type="scientific">Lecanicillium saksenae</name>
    <dbReference type="NCBI Taxonomy" id="468837"/>
    <lineage>
        <taxon>Eukaryota</taxon>
        <taxon>Fungi</taxon>
        <taxon>Dikarya</taxon>
        <taxon>Ascomycota</taxon>
        <taxon>Pezizomycotina</taxon>
        <taxon>Sordariomycetes</taxon>
        <taxon>Hypocreomycetidae</taxon>
        <taxon>Hypocreales</taxon>
        <taxon>Cordycipitaceae</taxon>
        <taxon>Lecanicillium</taxon>
    </lineage>
</organism>
<keyword evidence="2" id="KW-1185">Reference proteome</keyword>
<accession>A0ACC1QF72</accession>
<dbReference type="EMBL" id="JANAKD010002119">
    <property type="protein sequence ID" value="KAJ3474712.1"/>
    <property type="molecule type" value="Genomic_DNA"/>
</dbReference>
<name>A0ACC1QF72_9HYPO</name>
<gene>
    <name evidence="1" type="ORF">NLG97_g9725</name>
</gene>